<evidence type="ECO:0000313" key="5">
    <source>
        <dbReference type="Proteomes" id="UP000326595"/>
    </source>
</evidence>
<dbReference type="SUPFAM" id="SSF50494">
    <property type="entry name" value="Trypsin-like serine proteases"/>
    <property type="match status" value="1"/>
</dbReference>
<evidence type="ECO:0000256" key="2">
    <source>
        <dbReference type="SAM" id="MobiDB-lite"/>
    </source>
</evidence>
<protein>
    <recommendedName>
        <fullName evidence="6">Serine protease</fullName>
    </recommendedName>
</protein>
<proteinExistence type="predicted"/>
<dbReference type="RefSeq" id="WP_038995987.1">
    <property type="nucleotide sequence ID" value="NZ_OZ024668.1"/>
</dbReference>
<reference evidence="4" key="1">
    <citation type="submission" date="2019-09" db="EMBL/GenBank/DDBJ databases">
        <authorList>
            <person name="Chandra G."/>
            <person name="Truman W A."/>
        </authorList>
    </citation>
    <scope>NUCLEOTIDE SEQUENCE [LARGE SCALE GENOMIC DNA]</scope>
    <source>
        <strain evidence="4">PS652</strain>
    </source>
</reference>
<organism evidence="4">
    <name type="scientific">Pseudomonas fluorescens</name>
    <dbReference type="NCBI Taxonomy" id="294"/>
    <lineage>
        <taxon>Bacteria</taxon>
        <taxon>Pseudomonadati</taxon>
        <taxon>Pseudomonadota</taxon>
        <taxon>Gammaproteobacteria</taxon>
        <taxon>Pseudomonadales</taxon>
        <taxon>Pseudomonadaceae</taxon>
        <taxon>Pseudomonas</taxon>
    </lineage>
</organism>
<accession>A0A5E6VNM7</accession>
<evidence type="ECO:0000256" key="1">
    <source>
        <dbReference type="ARBA" id="ARBA00022729"/>
    </source>
</evidence>
<reference evidence="3 5" key="2">
    <citation type="submission" date="2024-03" db="EMBL/GenBank/DDBJ databases">
        <authorList>
            <person name="Alaster D. Moffat"/>
            <person name="Govind Chandra"/>
            <person name="Andrew W. Truman"/>
        </authorList>
    </citation>
    <scope>NUCLEOTIDE SEQUENCE [LARGE SCALE GENOMIC DNA]</scope>
    <source>
        <strain evidence="3">PS652</strain>
    </source>
</reference>
<name>A0A5E6VNM7_PSEFL</name>
<dbReference type="EMBL" id="CABVHG010000029">
    <property type="protein sequence ID" value="VVN19340.1"/>
    <property type="molecule type" value="Genomic_DNA"/>
</dbReference>
<evidence type="ECO:0000313" key="3">
    <source>
        <dbReference type="EMBL" id="CAK9890042.1"/>
    </source>
</evidence>
<dbReference type="PANTHER" id="PTHR15462">
    <property type="entry name" value="SERINE PROTEASE"/>
    <property type="match status" value="1"/>
</dbReference>
<dbReference type="EMBL" id="OZ024668">
    <property type="protein sequence ID" value="CAK9890042.1"/>
    <property type="molecule type" value="Genomic_DNA"/>
</dbReference>
<evidence type="ECO:0008006" key="6">
    <source>
        <dbReference type="Google" id="ProtNLM"/>
    </source>
</evidence>
<dbReference type="Proteomes" id="UP000326595">
    <property type="component" value="Chromosome"/>
</dbReference>
<gene>
    <name evidence="3" type="ORF">PS652_02875</name>
    <name evidence="4" type="ORF">PS652_04240</name>
</gene>
<dbReference type="InterPro" id="IPR009003">
    <property type="entry name" value="Peptidase_S1_PA"/>
</dbReference>
<dbReference type="Gene3D" id="2.40.10.10">
    <property type="entry name" value="Trypsin-like serine proteases"/>
    <property type="match status" value="2"/>
</dbReference>
<feature type="region of interest" description="Disordered" evidence="2">
    <location>
        <begin position="1"/>
        <end position="31"/>
    </location>
</feature>
<sequence length="296" mass="33004">MTIHRKNWQVTDATEPSRPVDAPPQQSLNTPDWTELRRKNAIERGLPAPSADLLGEAEPIHPAFARTFVPPDISRPPYDAMCKIFYRNHGQDYVASGWIVEANNGKAILTSGHVVFDKGHWSSDFYVMRQYSAGDYAQVFTAQHASTLNGWINQTGLREYWDLGAIIPDTPVPPSTPSLHAVFDYQPTQTPFNFYYDPGYPAKPANGYDFNGSLLWQSDGDLLETRVHGTEVVLKAVNTMEQGSSGSPWLVYDALQNRYYAAGMQSSGVENSQSSFSPWFSSSNLIVLLKHIGIMI</sequence>
<dbReference type="AlphaFoldDB" id="A0A5E6VNM7"/>
<evidence type="ECO:0000313" key="4">
    <source>
        <dbReference type="EMBL" id="VVN19340.1"/>
    </source>
</evidence>
<keyword evidence="1" id="KW-0732">Signal</keyword>
<dbReference type="PANTHER" id="PTHR15462:SF8">
    <property type="entry name" value="SERINE PROTEASE"/>
    <property type="match status" value="1"/>
</dbReference>
<dbReference type="InterPro" id="IPR043504">
    <property type="entry name" value="Peptidase_S1_PA_chymotrypsin"/>
</dbReference>
<dbReference type="InterPro" id="IPR050966">
    <property type="entry name" value="Glutamyl_endopeptidase"/>
</dbReference>